<name>A0AA48L462_9TREE</name>
<dbReference type="AlphaFoldDB" id="A0AA48L462"/>
<keyword evidence="2" id="KW-1185">Reference proteome</keyword>
<dbReference type="GeneID" id="85495509"/>
<dbReference type="Proteomes" id="UP001233271">
    <property type="component" value="Chromosome 4"/>
</dbReference>
<dbReference type="KEGG" id="ccac:CcaHIS019_0404590"/>
<evidence type="ECO:0008006" key="3">
    <source>
        <dbReference type="Google" id="ProtNLM"/>
    </source>
</evidence>
<dbReference type="RefSeq" id="XP_060456904.1">
    <property type="nucleotide sequence ID" value="XM_060600296.1"/>
</dbReference>
<evidence type="ECO:0000313" key="2">
    <source>
        <dbReference type="Proteomes" id="UP001233271"/>
    </source>
</evidence>
<gene>
    <name evidence="1" type="ORF">CcaverHIS019_0404590</name>
</gene>
<reference evidence="1" key="1">
    <citation type="journal article" date="2023" name="BMC Genomics">
        <title>Chromosome-level genome assemblies of Cutaneotrichosporon spp. (Trichosporonales, Basidiomycota) reveal imbalanced evolution between nucleotide sequences and chromosome synteny.</title>
        <authorList>
            <person name="Kobayashi Y."/>
            <person name="Kayamori A."/>
            <person name="Aoki K."/>
            <person name="Shiwa Y."/>
            <person name="Matsutani M."/>
            <person name="Fujita N."/>
            <person name="Sugita T."/>
            <person name="Iwasaki W."/>
            <person name="Tanaka N."/>
            <person name="Takashima M."/>
        </authorList>
    </citation>
    <scope>NUCLEOTIDE SEQUENCE</scope>
    <source>
        <strain evidence="1">HIS019</strain>
    </source>
</reference>
<evidence type="ECO:0000313" key="1">
    <source>
        <dbReference type="EMBL" id="BEI91639.1"/>
    </source>
</evidence>
<proteinExistence type="predicted"/>
<accession>A0AA48L462</accession>
<dbReference type="EMBL" id="AP028215">
    <property type="protein sequence ID" value="BEI91639.1"/>
    <property type="molecule type" value="Genomic_DNA"/>
</dbReference>
<protein>
    <recommendedName>
        <fullName evidence="3">BTB domain-containing protein</fullName>
    </recommendedName>
</protein>
<sequence length="216" mass="24654">MTISGPCTLQTTSDPDWTTGNFTVVTSDNVSFKIHDYQLFATSAQFATAKSMAEAGASVHDNIIHFDDTILETAEVFRIFLKFATTLLPPMDLPVPSLGSLLLFLRKWDCDALEALMVRTFHHGLLFGDLRPFHVFRVGVRVDDIKICKLALTEKMRARIQHKDRIEDNLVPKDWPPSLWKLFDSAYIYALTKSAYASSRPEEFEGYYLDYMKCEE</sequence>
<organism evidence="1 2">
    <name type="scientific">Cutaneotrichosporon cavernicola</name>
    <dbReference type="NCBI Taxonomy" id="279322"/>
    <lineage>
        <taxon>Eukaryota</taxon>
        <taxon>Fungi</taxon>
        <taxon>Dikarya</taxon>
        <taxon>Basidiomycota</taxon>
        <taxon>Agaricomycotina</taxon>
        <taxon>Tremellomycetes</taxon>
        <taxon>Trichosporonales</taxon>
        <taxon>Trichosporonaceae</taxon>
        <taxon>Cutaneotrichosporon</taxon>
    </lineage>
</organism>